<proteinExistence type="inferred from homology"/>
<accession>A0A8X6XPN6</accession>
<sequence>MDCYWGKETGLGSSNDGIVVDSSVSLYDNDISLKELWEIDSLGIRDPIENVSKRKLFDEQLKEFHEELTVLPDGRYESIENICISRKCESFPLSVMSVSSPVVDHLVYPNLGIEQYLDTAEEKAFDATPDSGIHELGVTDPEQKAKLEDEWKTELAKTEEEIATLRQVLSAKVKYAQDLKRKLGITPWKELKDDVEQSLRNIQETPAMKEVGGRLVEWNSAITSAPIYQRTSQTVKTAAEKTTSVLGTLGASMSKKLGEVKNSSTFRSFEERMGSAYTNVRSRMGTSRSTSLYNFDDAIRAPDRRGVASSASTPTIPERAPIP</sequence>
<dbReference type="PANTHER" id="PTHR19307:SF14">
    <property type="entry name" value="TUMOR PROTEIN D52"/>
    <property type="match status" value="1"/>
</dbReference>
<dbReference type="PANTHER" id="PTHR19307">
    <property type="entry name" value="TUMOR PROTEIN D52"/>
    <property type="match status" value="1"/>
</dbReference>
<evidence type="ECO:0000256" key="3">
    <source>
        <dbReference type="SAM" id="MobiDB-lite"/>
    </source>
</evidence>
<dbReference type="Pfam" id="PF04201">
    <property type="entry name" value="TPD52"/>
    <property type="match status" value="2"/>
</dbReference>
<keyword evidence="2" id="KW-0175">Coiled coil</keyword>
<dbReference type="OrthoDB" id="10000687at2759"/>
<comment type="caution">
    <text evidence="4">The sequence shown here is derived from an EMBL/GenBank/DDBJ whole genome shotgun (WGS) entry which is preliminary data.</text>
</comment>
<feature type="region of interest" description="Disordered" evidence="3">
    <location>
        <begin position="295"/>
        <end position="323"/>
    </location>
</feature>
<evidence type="ECO:0000313" key="5">
    <source>
        <dbReference type="Proteomes" id="UP000886998"/>
    </source>
</evidence>
<keyword evidence="5" id="KW-1185">Reference proteome</keyword>
<dbReference type="InterPro" id="IPR007327">
    <property type="entry name" value="TPD52"/>
</dbReference>
<dbReference type="Proteomes" id="UP000886998">
    <property type="component" value="Unassembled WGS sequence"/>
</dbReference>
<comment type="similarity">
    <text evidence="1">Belongs to the TPD52 family.</text>
</comment>
<dbReference type="AlphaFoldDB" id="A0A8X6XPN6"/>
<feature type="compositionally biased region" description="Basic and acidic residues" evidence="3">
    <location>
        <begin position="297"/>
        <end position="306"/>
    </location>
</feature>
<name>A0A8X6XPN6_9ARAC</name>
<gene>
    <name evidence="4" type="primary">TPD52L2_2</name>
    <name evidence="4" type="ORF">TNIN_441751</name>
</gene>
<organism evidence="4 5">
    <name type="scientific">Trichonephila inaurata madagascariensis</name>
    <dbReference type="NCBI Taxonomy" id="2747483"/>
    <lineage>
        <taxon>Eukaryota</taxon>
        <taxon>Metazoa</taxon>
        <taxon>Ecdysozoa</taxon>
        <taxon>Arthropoda</taxon>
        <taxon>Chelicerata</taxon>
        <taxon>Arachnida</taxon>
        <taxon>Araneae</taxon>
        <taxon>Araneomorphae</taxon>
        <taxon>Entelegynae</taxon>
        <taxon>Araneoidea</taxon>
        <taxon>Nephilidae</taxon>
        <taxon>Trichonephila</taxon>
        <taxon>Trichonephila inaurata</taxon>
    </lineage>
</organism>
<protein>
    <submittedName>
        <fullName evidence="4">Tumor protein D54</fullName>
    </submittedName>
</protein>
<evidence type="ECO:0000256" key="1">
    <source>
        <dbReference type="ARBA" id="ARBA00005702"/>
    </source>
</evidence>
<reference evidence="4" key="1">
    <citation type="submission" date="2020-08" db="EMBL/GenBank/DDBJ databases">
        <title>Multicomponent nature underlies the extraordinary mechanical properties of spider dragline silk.</title>
        <authorList>
            <person name="Kono N."/>
            <person name="Nakamura H."/>
            <person name="Mori M."/>
            <person name="Yoshida Y."/>
            <person name="Ohtoshi R."/>
            <person name="Malay A.D."/>
            <person name="Moran D.A.P."/>
            <person name="Tomita M."/>
            <person name="Numata K."/>
            <person name="Arakawa K."/>
        </authorList>
    </citation>
    <scope>NUCLEOTIDE SEQUENCE</scope>
</reference>
<dbReference type="EMBL" id="BMAV01010357">
    <property type="protein sequence ID" value="GFY55376.1"/>
    <property type="molecule type" value="Genomic_DNA"/>
</dbReference>
<evidence type="ECO:0000313" key="4">
    <source>
        <dbReference type="EMBL" id="GFY55376.1"/>
    </source>
</evidence>
<dbReference type="GO" id="GO:0005737">
    <property type="term" value="C:cytoplasm"/>
    <property type="evidence" value="ECO:0007669"/>
    <property type="project" value="TreeGrafter"/>
</dbReference>
<evidence type="ECO:0000256" key="2">
    <source>
        <dbReference type="ARBA" id="ARBA00023054"/>
    </source>
</evidence>